<dbReference type="Proteomes" id="UP000015105">
    <property type="component" value="Chromosome 1D"/>
</dbReference>
<dbReference type="EnsemblPlants" id="AET1Gv20140500.1">
    <property type="protein sequence ID" value="AET1Gv20140500.1"/>
    <property type="gene ID" value="AET1Gv20140500"/>
</dbReference>
<reference evidence="1" key="5">
    <citation type="journal article" date="2021" name="G3 (Bethesda)">
        <title>Aegilops tauschii genome assembly Aet v5.0 features greater sequence contiguity and improved annotation.</title>
        <authorList>
            <person name="Wang L."/>
            <person name="Zhu T."/>
            <person name="Rodriguez J.C."/>
            <person name="Deal K.R."/>
            <person name="Dubcovsky J."/>
            <person name="McGuire P.E."/>
            <person name="Lux T."/>
            <person name="Spannagl M."/>
            <person name="Mayer K.F.X."/>
            <person name="Baldrich P."/>
            <person name="Meyers B.C."/>
            <person name="Huo N."/>
            <person name="Gu Y.Q."/>
            <person name="Zhou H."/>
            <person name="Devos K.M."/>
            <person name="Bennetzen J.L."/>
            <person name="Unver T."/>
            <person name="Budak H."/>
            <person name="Gulick P.J."/>
            <person name="Galiba G."/>
            <person name="Kalapos B."/>
            <person name="Nelson D.R."/>
            <person name="Li P."/>
            <person name="You F.M."/>
            <person name="Luo M.C."/>
            <person name="Dvorak J."/>
        </authorList>
    </citation>
    <scope>NUCLEOTIDE SEQUENCE [LARGE SCALE GENOMIC DNA]</scope>
    <source>
        <strain evidence="1">cv. AL8/78</strain>
    </source>
</reference>
<dbReference type="Gramene" id="AET1Gv20140500.3">
    <property type="protein sequence ID" value="AET1Gv20140500.3"/>
    <property type="gene ID" value="AET1Gv20140500"/>
</dbReference>
<dbReference type="EnsemblPlants" id="AET1Gv20140500.2">
    <property type="protein sequence ID" value="AET1Gv20140500.2"/>
    <property type="gene ID" value="AET1Gv20140500"/>
</dbReference>
<reference evidence="2" key="2">
    <citation type="journal article" date="2017" name="Nat. Plants">
        <title>The Aegilops tauschii genome reveals multiple impacts of transposons.</title>
        <authorList>
            <person name="Zhao G."/>
            <person name="Zou C."/>
            <person name="Li K."/>
            <person name="Wang K."/>
            <person name="Li T."/>
            <person name="Gao L."/>
            <person name="Zhang X."/>
            <person name="Wang H."/>
            <person name="Yang Z."/>
            <person name="Liu X."/>
            <person name="Jiang W."/>
            <person name="Mao L."/>
            <person name="Kong X."/>
            <person name="Jiao Y."/>
            <person name="Jia J."/>
        </authorList>
    </citation>
    <scope>NUCLEOTIDE SEQUENCE [LARGE SCALE GENOMIC DNA]</scope>
    <source>
        <strain evidence="2">cv. AL8/78</strain>
    </source>
</reference>
<dbReference type="EnsemblPlants" id="AET1Gv20140500.3">
    <property type="protein sequence ID" value="AET1Gv20140500.3"/>
    <property type="gene ID" value="AET1Gv20140500"/>
</dbReference>
<dbReference type="AlphaFoldDB" id="A0A452XS88"/>
<dbReference type="Gramene" id="AET1Gv20140500.1">
    <property type="protein sequence ID" value="AET1Gv20140500.1"/>
    <property type="gene ID" value="AET1Gv20140500"/>
</dbReference>
<accession>A0A452XS88</accession>
<evidence type="ECO:0000313" key="1">
    <source>
        <dbReference type="EnsemblPlants" id="AET1Gv20140500.1"/>
    </source>
</evidence>
<reference evidence="2" key="1">
    <citation type="journal article" date="2014" name="Science">
        <title>Ancient hybridizations among the ancestral genomes of bread wheat.</title>
        <authorList>
            <consortium name="International Wheat Genome Sequencing Consortium,"/>
            <person name="Marcussen T."/>
            <person name="Sandve S.R."/>
            <person name="Heier L."/>
            <person name="Spannagl M."/>
            <person name="Pfeifer M."/>
            <person name="Jakobsen K.S."/>
            <person name="Wulff B.B."/>
            <person name="Steuernagel B."/>
            <person name="Mayer K.F."/>
            <person name="Olsen O.A."/>
        </authorList>
    </citation>
    <scope>NUCLEOTIDE SEQUENCE [LARGE SCALE GENOMIC DNA]</scope>
    <source>
        <strain evidence="2">cv. AL8/78</strain>
    </source>
</reference>
<reference evidence="1" key="3">
    <citation type="journal article" date="2017" name="Nature">
        <title>Genome sequence of the progenitor of the wheat D genome Aegilops tauschii.</title>
        <authorList>
            <person name="Luo M.C."/>
            <person name="Gu Y.Q."/>
            <person name="Puiu D."/>
            <person name="Wang H."/>
            <person name="Twardziok S.O."/>
            <person name="Deal K.R."/>
            <person name="Huo N."/>
            <person name="Zhu T."/>
            <person name="Wang L."/>
            <person name="Wang Y."/>
            <person name="McGuire P.E."/>
            <person name="Liu S."/>
            <person name="Long H."/>
            <person name="Ramasamy R.K."/>
            <person name="Rodriguez J.C."/>
            <person name="Van S.L."/>
            <person name="Yuan L."/>
            <person name="Wang Z."/>
            <person name="Xia Z."/>
            <person name="Xiao L."/>
            <person name="Anderson O.D."/>
            <person name="Ouyang S."/>
            <person name="Liang Y."/>
            <person name="Zimin A.V."/>
            <person name="Pertea G."/>
            <person name="Qi P."/>
            <person name="Bennetzen J.L."/>
            <person name="Dai X."/>
            <person name="Dawson M.W."/>
            <person name="Muller H.G."/>
            <person name="Kugler K."/>
            <person name="Rivarola-Duarte L."/>
            <person name="Spannagl M."/>
            <person name="Mayer K.F.X."/>
            <person name="Lu F.H."/>
            <person name="Bevan M.W."/>
            <person name="Leroy P."/>
            <person name="Li P."/>
            <person name="You F.M."/>
            <person name="Sun Q."/>
            <person name="Liu Z."/>
            <person name="Lyons E."/>
            <person name="Wicker T."/>
            <person name="Salzberg S.L."/>
            <person name="Devos K.M."/>
            <person name="Dvorak J."/>
        </authorList>
    </citation>
    <scope>NUCLEOTIDE SEQUENCE [LARGE SCALE GENOMIC DNA]</scope>
    <source>
        <strain evidence="1">cv. AL8/78</strain>
    </source>
</reference>
<name>A0A452XS88_AEGTS</name>
<proteinExistence type="predicted"/>
<sequence length="55" mass="6432">MFQSMMCMLSASGKQHSNVEYVGSRYGLALTRHAKRPDGRAYRFRSRNMIIFLLF</sequence>
<reference evidence="1" key="4">
    <citation type="submission" date="2019-03" db="UniProtKB">
        <authorList>
            <consortium name="EnsemblPlants"/>
        </authorList>
    </citation>
    <scope>IDENTIFICATION</scope>
</reference>
<dbReference type="STRING" id="200361.A0A452XS88"/>
<dbReference type="Gramene" id="AET1Gv20140500.2">
    <property type="protein sequence ID" value="AET1Gv20140500.2"/>
    <property type="gene ID" value="AET1Gv20140500"/>
</dbReference>
<keyword evidence="2" id="KW-1185">Reference proteome</keyword>
<organism evidence="1 2">
    <name type="scientific">Aegilops tauschii subsp. strangulata</name>
    <name type="common">Goatgrass</name>
    <dbReference type="NCBI Taxonomy" id="200361"/>
    <lineage>
        <taxon>Eukaryota</taxon>
        <taxon>Viridiplantae</taxon>
        <taxon>Streptophyta</taxon>
        <taxon>Embryophyta</taxon>
        <taxon>Tracheophyta</taxon>
        <taxon>Spermatophyta</taxon>
        <taxon>Magnoliopsida</taxon>
        <taxon>Liliopsida</taxon>
        <taxon>Poales</taxon>
        <taxon>Poaceae</taxon>
        <taxon>BOP clade</taxon>
        <taxon>Pooideae</taxon>
        <taxon>Triticodae</taxon>
        <taxon>Triticeae</taxon>
        <taxon>Triticinae</taxon>
        <taxon>Aegilops</taxon>
    </lineage>
</organism>
<protein>
    <submittedName>
        <fullName evidence="1">Uncharacterized protein</fullName>
    </submittedName>
</protein>
<evidence type="ECO:0000313" key="2">
    <source>
        <dbReference type="Proteomes" id="UP000015105"/>
    </source>
</evidence>